<dbReference type="SUPFAM" id="SSF57184">
    <property type="entry name" value="Growth factor receptor domain"/>
    <property type="match status" value="3"/>
</dbReference>
<feature type="domain" description="Ig-like" evidence="14">
    <location>
        <begin position="890"/>
        <end position="976"/>
    </location>
</feature>
<evidence type="ECO:0000256" key="2">
    <source>
        <dbReference type="ARBA" id="ARBA00022525"/>
    </source>
</evidence>
<dbReference type="SUPFAM" id="SSF82895">
    <property type="entry name" value="TSP-1 type 1 repeat"/>
    <property type="match status" value="1"/>
</dbReference>
<dbReference type="GO" id="GO:0030424">
    <property type="term" value="C:axon"/>
    <property type="evidence" value="ECO:0007669"/>
    <property type="project" value="TreeGrafter"/>
</dbReference>
<dbReference type="SMART" id="SM00209">
    <property type="entry name" value="TSP1"/>
    <property type="match status" value="1"/>
</dbReference>
<dbReference type="SMART" id="SM00181">
    <property type="entry name" value="EGF"/>
    <property type="match status" value="8"/>
</dbReference>
<gene>
    <name evidence="16" type="primary">HMCN2_0</name>
    <name evidence="16" type="ORF">FJT64_009629</name>
</gene>
<dbReference type="FunFam" id="2.10.25.10:FF:000005">
    <property type="entry name" value="Fibrillin 2"/>
    <property type="match status" value="2"/>
</dbReference>
<dbReference type="PROSITE" id="PS50026">
    <property type="entry name" value="EGF_3"/>
    <property type="match status" value="5"/>
</dbReference>
<keyword evidence="17" id="KW-1185">Reference proteome</keyword>
<evidence type="ECO:0000256" key="8">
    <source>
        <dbReference type="ARBA" id="ARBA00023157"/>
    </source>
</evidence>
<dbReference type="Pfam" id="PF12662">
    <property type="entry name" value="cEGF"/>
    <property type="match status" value="2"/>
</dbReference>
<feature type="domain" description="Ig-like" evidence="14">
    <location>
        <begin position="505"/>
        <end position="583"/>
    </location>
</feature>
<comment type="caution">
    <text evidence="11">Lacks conserved residue(s) required for the propagation of feature annotation.</text>
</comment>
<feature type="domain" description="Ig-like" evidence="14">
    <location>
        <begin position="415"/>
        <end position="503"/>
    </location>
</feature>
<comment type="subcellular location">
    <subcellularLocation>
        <location evidence="1">Secreted</location>
        <location evidence="1">Extracellular space</location>
        <location evidence="1">Extracellular matrix</location>
    </subcellularLocation>
</comment>
<evidence type="ECO:0000313" key="17">
    <source>
        <dbReference type="Proteomes" id="UP000440578"/>
    </source>
</evidence>
<feature type="domain" description="Nidogen G2 beta-barrel" evidence="15">
    <location>
        <begin position="1214"/>
        <end position="1450"/>
    </location>
</feature>
<dbReference type="SMART" id="SM00179">
    <property type="entry name" value="EGF_CA"/>
    <property type="match status" value="8"/>
</dbReference>
<evidence type="ECO:0000256" key="9">
    <source>
        <dbReference type="ARBA" id="ARBA00023180"/>
    </source>
</evidence>
<evidence type="ECO:0000256" key="4">
    <source>
        <dbReference type="ARBA" id="ARBA00022536"/>
    </source>
</evidence>
<dbReference type="GO" id="GO:0007411">
    <property type="term" value="P:axon guidance"/>
    <property type="evidence" value="ECO:0007669"/>
    <property type="project" value="TreeGrafter"/>
</dbReference>
<dbReference type="SMART" id="SM00682">
    <property type="entry name" value="G2F"/>
    <property type="match status" value="1"/>
</dbReference>
<dbReference type="SUPFAM" id="SSF54511">
    <property type="entry name" value="GFP-like"/>
    <property type="match status" value="1"/>
</dbReference>
<keyword evidence="8 11" id="KW-1015">Disulfide bond</keyword>
<protein>
    <submittedName>
        <fullName evidence="16">Hemicentin-2</fullName>
    </submittedName>
</protein>
<evidence type="ECO:0000256" key="11">
    <source>
        <dbReference type="PROSITE-ProRule" id="PRU00076"/>
    </source>
</evidence>
<evidence type="ECO:0000256" key="7">
    <source>
        <dbReference type="ARBA" id="ARBA00022837"/>
    </source>
</evidence>
<name>A0A6A4VEP9_AMPAM</name>
<dbReference type="InterPro" id="IPR018097">
    <property type="entry name" value="EGF_Ca-bd_CS"/>
</dbReference>
<feature type="domain" description="EGF-like" evidence="13">
    <location>
        <begin position="1464"/>
        <end position="1502"/>
    </location>
</feature>
<keyword evidence="3" id="KW-0272">Extracellular matrix</keyword>
<evidence type="ECO:0000256" key="12">
    <source>
        <dbReference type="SAM" id="MobiDB-lite"/>
    </source>
</evidence>
<dbReference type="Gene3D" id="2.20.100.10">
    <property type="entry name" value="Thrombospondin type-1 (TSP1) repeat"/>
    <property type="match status" value="1"/>
</dbReference>
<feature type="domain" description="EGF-like" evidence="13">
    <location>
        <begin position="1548"/>
        <end position="1587"/>
    </location>
</feature>
<dbReference type="OrthoDB" id="6362922at2759"/>
<sequence length="1923" mass="206941">MYRVWYTAEDALSLPPGGVVANYAHLAETGELLVTAASLDDLGVYTCVATNTVGSTRGRSALRVLVAPSVEGSSDEPESVRGREGESVSLRCPVSGHPPPTIAWYKDDDVLRQPDLLSDAGQTLTLRQLAPADAGNYVCVAANSAGTARKRFSLHVTGTPLTQTDTVELDADVNTTVTLSCRSAGPGAFSTVWLRRGRRVGGETELKLENVQKKDGGRYQCISSSLARTRVTKYNIRIKVPPRLVADVPPASSVRPEVGYPLRLTCPIEGTAPLRWLKNMRPITERDGVIFDGRLGLIVLSVSVSDSGQYSCEAQNSAGQAVHKFDVQVVVPPHFESPAPDRVTARAGEDVTLTCDATGLPAPNVTWYKGASVVSRKAQVHLSPVDVSADGVYTCTAENEAGRARHEVVLDVLEPPVISGPPSETVRVALGGNAVLPCVTKSPLPSVSWEKAGSPVRLDSPRIKLTSHGLQLTRARTDDRGKYRCLVKNDAGRAERFIRLVVSAPAQVEERSLYLVVGEQLTLVCPEFDISSGPTESTEWSIDAKGARKLEKVLDKSLRVPRVRPSHEGRYRCQATSETGEVKAVVWNVHVKDTIDLYVEPSGGAATSSEGDQLTLRCQTESGSGVQLVWYRNNSQLDLSERRYANSAAKTSTYDNSAAKTSTYDNSAVKTSTYDNSAAKTKGSVVVNSLVIDSVTAADEGQYVCRGQAGKVQREQAIKVRVTTPPSISSPSPPESTLRPGQVLQLRCAAGGRPPAVLRWFHGQTLLEDDTDGRVTVRDGELRVEPFQLSDAGEYMCVAINSIGKAAKMFNVAAEMAPRFTITPKDLLVPTMGKDGRPVAARAPQPGRTSWSVHLAGLEDGGIYTCEARNEVAVRRAGGNVTLFQRLGPPRLAPMPDEVRLREGVRGQLSCSSDSDSKPVIRWQKNGQELTGEGAAAVQDGGQLLVFSSPAASDAGLYRCLATNAAGTSSRSVKLVVERPAHIMERPPATAAVPAGSPLTLPCTASGWPRPVILWQRQGRVLSPTEELQQLADGSLRVAAVEPRLAGTYTCIAKNVIGTDMATVEIAVEEPSTPAAASWSPSSPILRVPAGRPAPLCRLSGYQPDHHLVRVTHEGTSLATEGLAEPGSPPGELLLRLPAVAERHAGRYTCTLVDHRTGAVLKQEIELRVDSGWGDWSDCSVTCGTGVRFRYRDCDKFTPCRQPMPCVRPECAVPLRSAVGTVMGEVNSTPIGDGRVNTVVVGDLERGELESLITGVNGKLTPGLVPLLPLLTPTPGLVPLLPLLTPVPWLAAQRSDGANNGLDLSAGMFRKQSDVMFPTGEKLSITHIGLGIDSKGQLTYDTEIKGQLPETPRMAPGVSVEPAHFRGDLVQTGEGDLHAHSTQYYQAGAGLVPFVVNETVTYDGGRGQMKTLVQSLDIESSDLHHDVTENRVTFRVTSLSAPGGDQCPEGFLEVRPRNVTFCQDVDECADSPCSHQCVNIVSSFRCECPPGFTVRHDRRTCADVNECAWGMAQCPADTQCENTPGSYRCVESCGPGLRQVPGAAGCFDIDECRSAPSPCEQLCHNTRGNFSCDCYQGYQLVDGGRCVDIDECNQMLGACSHSCINIPGSYRCTCPPGLRLLPNGKCTDIDECAAKMHNCHYDEQCVNTVGSFKCVRPCQRGFKLTGTGECVDIDECAKMIDRCHFTQECRNLQGSYRCICPPGFRSDGPGFPCTDINECDIAGTCQHNCTNLDGGFICSCPSGYRLNPNKRTCDDIDECSENGVTCAADHTCFNKRGSYSCADVSCPAGYVRDPGTSLCLKRCRQRSECIPGTWYSGSLSHKLLALPAGVGAGQDVVELRVSDLTNPGRHVQRTFFRLAQRSGGAPFGVRRKNGRGVLYTTRPLPAGAEYRLEIDGFTYSQEVRGWQETSKFVVSVAVSMYPY</sequence>
<keyword evidence="2" id="KW-0964">Secreted</keyword>
<dbReference type="FunFam" id="2.10.25.10:FF:000210">
    <property type="entry name" value="Hemicentin 1"/>
    <property type="match status" value="1"/>
</dbReference>
<evidence type="ECO:0000256" key="5">
    <source>
        <dbReference type="ARBA" id="ARBA00022729"/>
    </source>
</evidence>
<dbReference type="FunFam" id="2.10.25.10:FF:000038">
    <property type="entry name" value="Fibrillin 2"/>
    <property type="match status" value="1"/>
</dbReference>
<dbReference type="GO" id="GO:0005886">
    <property type="term" value="C:plasma membrane"/>
    <property type="evidence" value="ECO:0007669"/>
    <property type="project" value="TreeGrafter"/>
</dbReference>
<keyword evidence="4 11" id="KW-0245">EGF-like domain</keyword>
<feature type="domain" description="Ig-like" evidence="14">
    <location>
        <begin position="726"/>
        <end position="813"/>
    </location>
</feature>
<dbReference type="Gene3D" id="2.10.25.10">
    <property type="entry name" value="Laminin"/>
    <property type="match status" value="8"/>
</dbReference>
<dbReference type="InterPro" id="IPR013783">
    <property type="entry name" value="Ig-like_fold"/>
</dbReference>
<keyword evidence="7" id="KW-0106">Calcium</keyword>
<keyword evidence="5" id="KW-0732">Signal</keyword>
<dbReference type="InterPro" id="IPR009030">
    <property type="entry name" value="Growth_fac_rcpt_cys_sf"/>
</dbReference>
<feature type="domain" description="Ig-like" evidence="14">
    <location>
        <begin position="242"/>
        <end position="328"/>
    </location>
</feature>
<dbReference type="GO" id="GO:0005509">
    <property type="term" value="F:calcium ion binding"/>
    <property type="evidence" value="ECO:0007669"/>
    <property type="project" value="InterPro"/>
</dbReference>
<dbReference type="Pfam" id="PF07645">
    <property type="entry name" value="EGF_CA"/>
    <property type="match status" value="4"/>
</dbReference>
<dbReference type="InterPro" id="IPR000884">
    <property type="entry name" value="TSP1_rpt"/>
</dbReference>
<dbReference type="InterPro" id="IPR006605">
    <property type="entry name" value="G2_nidogen/fibulin_G2F"/>
</dbReference>
<comment type="caution">
    <text evidence="16">The sequence shown here is derived from an EMBL/GenBank/DDBJ whole genome shotgun (WGS) entry which is preliminary data.</text>
</comment>
<evidence type="ECO:0000259" key="15">
    <source>
        <dbReference type="PROSITE" id="PS50993"/>
    </source>
</evidence>
<dbReference type="PANTHER" id="PTHR10075">
    <property type="entry name" value="BASIGIN RELATED"/>
    <property type="match status" value="1"/>
</dbReference>
<feature type="domain" description="Ig-like" evidence="14">
    <location>
        <begin position="601"/>
        <end position="723"/>
    </location>
</feature>
<evidence type="ECO:0000256" key="6">
    <source>
        <dbReference type="ARBA" id="ARBA00022737"/>
    </source>
</evidence>
<dbReference type="GO" id="GO:0098632">
    <property type="term" value="F:cell-cell adhesion mediator activity"/>
    <property type="evidence" value="ECO:0007669"/>
    <property type="project" value="TreeGrafter"/>
</dbReference>
<dbReference type="Gene3D" id="2.40.155.10">
    <property type="entry name" value="Green fluorescent protein"/>
    <property type="match status" value="1"/>
</dbReference>
<evidence type="ECO:0000259" key="13">
    <source>
        <dbReference type="PROSITE" id="PS50026"/>
    </source>
</evidence>
<feature type="domain" description="EGF-like" evidence="13">
    <location>
        <begin position="1588"/>
        <end position="1627"/>
    </location>
</feature>
<organism evidence="16 17">
    <name type="scientific">Amphibalanus amphitrite</name>
    <name type="common">Striped barnacle</name>
    <name type="synonym">Balanus amphitrite</name>
    <dbReference type="NCBI Taxonomy" id="1232801"/>
    <lineage>
        <taxon>Eukaryota</taxon>
        <taxon>Metazoa</taxon>
        <taxon>Ecdysozoa</taxon>
        <taxon>Arthropoda</taxon>
        <taxon>Crustacea</taxon>
        <taxon>Multicrustacea</taxon>
        <taxon>Cirripedia</taxon>
        <taxon>Thoracica</taxon>
        <taxon>Thoracicalcarea</taxon>
        <taxon>Balanomorpha</taxon>
        <taxon>Balanoidea</taxon>
        <taxon>Balanidae</taxon>
        <taxon>Amphibalaninae</taxon>
        <taxon>Amphibalanus</taxon>
    </lineage>
</organism>
<dbReference type="Pfam" id="PF07679">
    <property type="entry name" value="I-set"/>
    <property type="match status" value="4"/>
</dbReference>
<keyword evidence="9" id="KW-0325">Glycoprotein</keyword>
<dbReference type="FunFam" id="2.60.40.10:FF:000032">
    <property type="entry name" value="palladin isoform X1"/>
    <property type="match status" value="1"/>
</dbReference>
<dbReference type="InterPro" id="IPR003598">
    <property type="entry name" value="Ig_sub2"/>
</dbReference>
<dbReference type="Pfam" id="PF07474">
    <property type="entry name" value="G2F"/>
    <property type="match status" value="1"/>
</dbReference>
<keyword evidence="10" id="KW-0393">Immunoglobulin domain</keyword>
<evidence type="ECO:0000256" key="10">
    <source>
        <dbReference type="ARBA" id="ARBA00023319"/>
    </source>
</evidence>
<dbReference type="FunFam" id="2.60.40.10:FF:000130">
    <property type="entry name" value="Hemicentin 1"/>
    <property type="match status" value="1"/>
</dbReference>
<dbReference type="PANTHER" id="PTHR10075:SF14">
    <property type="entry name" value="CELL ADHESION MOLECULE DSCAM2-RELATED"/>
    <property type="match status" value="1"/>
</dbReference>
<feature type="region of interest" description="Disordered" evidence="12">
    <location>
        <begin position="69"/>
        <end position="90"/>
    </location>
</feature>
<dbReference type="InterPro" id="IPR009017">
    <property type="entry name" value="GFP"/>
</dbReference>
<dbReference type="InterPro" id="IPR003599">
    <property type="entry name" value="Ig_sub"/>
</dbReference>
<dbReference type="SMART" id="SM00408">
    <property type="entry name" value="IGc2"/>
    <property type="match status" value="10"/>
</dbReference>
<dbReference type="InterPro" id="IPR000742">
    <property type="entry name" value="EGF"/>
</dbReference>
<dbReference type="Pfam" id="PF00047">
    <property type="entry name" value="ig"/>
    <property type="match status" value="1"/>
</dbReference>
<dbReference type="InterPro" id="IPR001881">
    <property type="entry name" value="EGF-like_Ca-bd_dom"/>
</dbReference>
<dbReference type="Proteomes" id="UP000440578">
    <property type="component" value="Unassembled WGS sequence"/>
</dbReference>
<dbReference type="GO" id="GO:0007156">
    <property type="term" value="P:homophilic cell adhesion via plasma membrane adhesion molecules"/>
    <property type="evidence" value="ECO:0007669"/>
    <property type="project" value="TreeGrafter"/>
</dbReference>
<evidence type="ECO:0000259" key="14">
    <source>
        <dbReference type="PROSITE" id="PS50835"/>
    </source>
</evidence>
<dbReference type="InterPro" id="IPR049883">
    <property type="entry name" value="NOTCH1_EGF-like"/>
</dbReference>
<dbReference type="Pfam" id="PF13927">
    <property type="entry name" value="Ig_3"/>
    <property type="match status" value="3"/>
</dbReference>
<dbReference type="SMART" id="SM00409">
    <property type="entry name" value="IG"/>
    <property type="match status" value="13"/>
</dbReference>
<feature type="domain" description="EGF-like" evidence="13">
    <location>
        <begin position="1715"/>
        <end position="1754"/>
    </location>
</feature>
<evidence type="ECO:0000313" key="16">
    <source>
        <dbReference type="EMBL" id="KAF0292375.1"/>
    </source>
</evidence>
<dbReference type="InterPro" id="IPR036383">
    <property type="entry name" value="TSP1_rpt_sf"/>
</dbReference>
<keyword evidence="6" id="KW-0677">Repeat</keyword>
<dbReference type="GO" id="GO:0070593">
    <property type="term" value="P:dendrite self-avoidance"/>
    <property type="evidence" value="ECO:0007669"/>
    <property type="project" value="TreeGrafter"/>
</dbReference>
<dbReference type="SUPFAM" id="SSF48726">
    <property type="entry name" value="Immunoglobulin"/>
    <property type="match status" value="10"/>
</dbReference>
<accession>A0A6A4VEP9</accession>
<reference evidence="16 17" key="1">
    <citation type="submission" date="2019-07" db="EMBL/GenBank/DDBJ databases">
        <title>Draft genome assembly of a fouling barnacle, Amphibalanus amphitrite (Darwin, 1854): The first reference genome for Thecostraca.</title>
        <authorList>
            <person name="Kim W."/>
        </authorList>
    </citation>
    <scope>NUCLEOTIDE SEQUENCE [LARGE SCALE GENOMIC DNA]</scope>
    <source>
        <strain evidence="16">SNU_AA5</strain>
        <tissue evidence="16">Soma without cirri and trophi</tissue>
    </source>
</reference>
<feature type="domain" description="Ig-like" evidence="14">
    <location>
        <begin position="980"/>
        <end position="1069"/>
    </location>
</feature>
<dbReference type="InterPro" id="IPR000152">
    <property type="entry name" value="EGF-type_Asp/Asn_hydroxyl_site"/>
</dbReference>
<dbReference type="InterPro" id="IPR013151">
    <property type="entry name" value="Immunoglobulin_dom"/>
</dbReference>
<proteinExistence type="predicted"/>
<evidence type="ECO:0000256" key="1">
    <source>
        <dbReference type="ARBA" id="ARBA00004498"/>
    </source>
</evidence>
<evidence type="ECO:0000256" key="3">
    <source>
        <dbReference type="ARBA" id="ARBA00022530"/>
    </source>
</evidence>
<dbReference type="Pfam" id="PF00090">
    <property type="entry name" value="TSP_1"/>
    <property type="match status" value="1"/>
</dbReference>
<dbReference type="PRINTS" id="PR00907">
    <property type="entry name" value="THRMBOMODULN"/>
</dbReference>
<feature type="disulfide bond" evidence="11">
    <location>
        <begin position="1719"/>
        <end position="1729"/>
    </location>
</feature>
<dbReference type="InterPro" id="IPR007110">
    <property type="entry name" value="Ig-like_dom"/>
</dbReference>
<dbReference type="PROSITE" id="PS50835">
    <property type="entry name" value="IG_LIKE"/>
    <property type="match status" value="10"/>
</dbReference>
<dbReference type="PROSITE" id="PS01186">
    <property type="entry name" value="EGF_2"/>
    <property type="match status" value="3"/>
</dbReference>
<feature type="domain" description="EGF-like" evidence="13">
    <location>
        <begin position="1672"/>
        <end position="1710"/>
    </location>
</feature>
<dbReference type="InterPro" id="IPR026823">
    <property type="entry name" value="cEGF"/>
</dbReference>
<feature type="domain" description="Ig-like" evidence="14">
    <location>
        <begin position="333"/>
        <end position="411"/>
    </location>
</feature>
<dbReference type="FunFam" id="2.10.25.10:FF:000240">
    <property type="entry name" value="Vitamin K-dependent protein S"/>
    <property type="match status" value="1"/>
</dbReference>
<dbReference type="Gene3D" id="2.60.40.10">
    <property type="entry name" value="Immunoglobulins"/>
    <property type="match status" value="11"/>
</dbReference>
<dbReference type="CDD" id="cd00054">
    <property type="entry name" value="EGF_CA"/>
    <property type="match status" value="8"/>
</dbReference>
<dbReference type="PROSITE" id="PS50993">
    <property type="entry name" value="NIDOGEN_G2"/>
    <property type="match status" value="1"/>
</dbReference>
<dbReference type="PROSITE" id="PS50092">
    <property type="entry name" value="TSP1"/>
    <property type="match status" value="1"/>
</dbReference>
<feature type="domain" description="Ig-like" evidence="14">
    <location>
        <begin position="68"/>
        <end position="153"/>
    </location>
</feature>
<feature type="domain" description="Ig-like" evidence="14">
    <location>
        <begin position="160"/>
        <end position="232"/>
    </location>
</feature>
<dbReference type="EMBL" id="VIIS01001816">
    <property type="protein sequence ID" value="KAF0292375.1"/>
    <property type="molecule type" value="Genomic_DNA"/>
</dbReference>
<dbReference type="PROSITE" id="PS00010">
    <property type="entry name" value="ASX_HYDROXYL"/>
    <property type="match status" value="5"/>
</dbReference>
<dbReference type="PROSITE" id="PS01187">
    <property type="entry name" value="EGF_CA"/>
    <property type="match status" value="1"/>
</dbReference>
<dbReference type="InterPro" id="IPR036179">
    <property type="entry name" value="Ig-like_dom_sf"/>
</dbReference>
<dbReference type="InterPro" id="IPR013098">
    <property type="entry name" value="Ig_I-set"/>
</dbReference>
<dbReference type="FunFam" id="2.10.25.10:FF:000352">
    <property type="entry name" value="Hemicentin 1"/>
    <property type="match status" value="1"/>
</dbReference>